<dbReference type="EMBL" id="BDQM01000007">
    <property type="protein sequence ID" value="GAW95602.1"/>
    <property type="molecule type" value="Genomic_DNA"/>
</dbReference>
<evidence type="ECO:0000259" key="1">
    <source>
        <dbReference type="PROSITE" id="PS51352"/>
    </source>
</evidence>
<dbReference type="InterPro" id="IPR036249">
    <property type="entry name" value="Thioredoxin-like_sf"/>
</dbReference>
<comment type="caution">
    <text evidence="2">The sequence shown here is derived from an EMBL/GenBank/DDBJ whole genome shotgun (WGS) entry which is preliminary data.</text>
</comment>
<keyword evidence="3" id="KW-1185">Reference proteome</keyword>
<dbReference type="Pfam" id="PF00578">
    <property type="entry name" value="AhpC-TSA"/>
    <property type="match status" value="1"/>
</dbReference>
<dbReference type="PANTHER" id="PTHR42852:SF13">
    <property type="entry name" value="PROTEIN DIPZ"/>
    <property type="match status" value="1"/>
</dbReference>
<organism evidence="2 3">
    <name type="scientific">Colwellia marinimaniae</name>
    <dbReference type="NCBI Taxonomy" id="1513592"/>
    <lineage>
        <taxon>Bacteria</taxon>
        <taxon>Pseudomonadati</taxon>
        <taxon>Pseudomonadota</taxon>
        <taxon>Gammaproteobacteria</taxon>
        <taxon>Alteromonadales</taxon>
        <taxon>Colwelliaceae</taxon>
        <taxon>Colwellia</taxon>
    </lineage>
</organism>
<dbReference type="InterPro" id="IPR013766">
    <property type="entry name" value="Thioredoxin_domain"/>
</dbReference>
<sequence length="311" mass="35143">MFMLKRLLLSITLTLFISPVLLVQASNVSQQLLTMPITLTTGEVVTLAQYQGKKPVYLKFWATWCKPCIEQMPHFEQISQQHSDNLAIIAINLGINDNLAAVQKMQQEFNLSMPMAIDKSGDLAQAFRLLGTPYHLLFDKQMNLVHLGHKADSVLDNKISLLSSEQQLDLLADNAITETALPLELGLNDNKIQAFLFTATWCDWYFKDSRPSSSQQCIAAQNSINYLTQQFANIEWQGIISRLWTGPAELANYTKKYQVKHAIAIDVSNSMFHQYAVKELPSLIMVKDGEVILRTSDFYEPEALAEQISKL</sequence>
<dbReference type="PROSITE" id="PS51352">
    <property type="entry name" value="THIOREDOXIN_2"/>
    <property type="match status" value="1"/>
</dbReference>
<dbReference type="CDD" id="cd02966">
    <property type="entry name" value="TlpA_like_family"/>
    <property type="match status" value="1"/>
</dbReference>
<dbReference type="PANTHER" id="PTHR42852">
    <property type="entry name" value="THIOL:DISULFIDE INTERCHANGE PROTEIN DSBE"/>
    <property type="match status" value="1"/>
</dbReference>
<dbReference type="SUPFAM" id="SSF52833">
    <property type="entry name" value="Thioredoxin-like"/>
    <property type="match status" value="2"/>
</dbReference>
<reference evidence="2 3" key="1">
    <citation type="submission" date="2017-06" db="EMBL/GenBank/DDBJ databases">
        <title>Whole Genome Sequences of Colwellia marinimaniae MTCD1.</title>
        <authorList>
            <person name="Kusumoto H."/>
            <person name="Inoue M."/>
            <person name="Tanikawa K."/>
            <person name="Maeji H."/>
            <person name="Cameron J.H."/>
            <person name="Bartlett D.H."/>
        </authorList>
    </citation>
    <scope>NUCLEOTIDE SEQUENCE [LARGE SCALE GENOMIC DNA]</scope>
    <source>
        <strain evidence="2 3">MTCD1</strain>
    </source>
</reference>
<name>A0ABQ0MTR1_9GAMM</name>
<proteinExistence type="predicted"/>
<accession>A0ABQ0MTR1</accession>
<dbReference type="InterPro" id="IPR000866">
    <property type="entry name" value="AhpC/TSA"/>
</dbReference>
<gene>
    <name evidence="2" type="ORF">MTCD1_01205</name>
</gene>
<dbReference type="RefSeq" id="WP_057179846.1">
    <property type="nucleotide sequence ID" value="NZ_BDQM01000007.1"/>
</dbReference>
<dbReference type="Gene3D" id="3.40.30.10">
    <property type="entry name" value="Glutaredoxin"/>
    <property type="match status" value="2"/>
</dbReference>
<dbReference type="Proteomes" id="UP000197068">
    <property type="component" value="Unassembled WGS sequence"/>
</dbReference>
<evidence type="ECO:0000313" key="3">
    <source>
        <dbReference type="Proteomes" id="UP000197068"/>
    </source>
</evidence>
<protein>
    <recommendedName>
        <fullName evidence="1">Thioredoxin domain-containing protein</fullName>
    </recommendedName>
</protein>
<feature type="domain" description="Thioredoxin" evidence="1">
    <location>
        <begin position="26"/>
        <end position="167"/>
    </location>
</feature>
<evidence type="ECO:0000313" key="2">
    <source>
        <dbReference type="EMBL" id="GAW95602.1"/>
    </source>
</evidence>
<dbReference type="InterPro" id="IPR050553">
    <property type="entry name" value="Thioredoxin_ResA/DsbE_sf"/>
</dbReference>